<evidence type="ECO:0000256" key="2">
    <source>
        <dbReference type="ARBA" id="ARBA00022552"/>
    </source>
</evidence>
<keyword evidence="2" id="KW-0698">rRNA processing</keyword>
<keyword evidence="8" id="KW-1185">Reference proteome</keyword>
<dbReference type="PANTHER" id="PTHR47816:SF4">
    <property type="entry name" value="RIBOSOMAL RNA SMALL SUBUNIT METHYLTRANSFERASE C"/>
    <property type="match status" value="1"/>
</dbReference>
<dbReference type="AlphaFoldDB" id="A0A7W6GT33"/>
<dbReference type="SUPFAM" id="SSF53335">
    <property type="entry name" value="S-adenosyl-L-methionine-dependent methyltransferases"/>
    <property type="match status" value="1"/>
</dbReference>
<dbReference type="GO" id="GO:0052914">
    <property type="term" value="F:16S rRNA (guanine(1207)-N(2))-methyltransferase activity"/>
    <property type="evidence" value="ECO:0007669"/>
    <property type="project" value="UniProtKB-EC"/>
</dbReference>
<protein>
    <submittedName>
        <fullName evidence="7">16S rRNA (Guanine1207-N2)-methyltransferase</fullName>
        <ecNumber evidence="7">2.1.1.172</ecNumber>
    </submittedName>
</protein>
<dbReference type="InterPro" id="IPR007848">
    <property type="entry name" value="Small_mtfrase_dom"/>
</dbReference>
<dbReference type="InterPro" id="IPR002052">
    <property type="entry name" value="DNA_methylase_N6_adenine_CS"/>
</dbReference>
<dbReference type="EC" id="2.1.1.172" evidence="7"/>
<evidence type="ECO:0000259" key="6">
    <source>
        <dbReference type="Pfam" id="PF05175"/>
    </source>
</evidence>
<organism evidence="7 8">
    <name type="scientific">Sagittula marina</name>
    <dbReference type="NCBI Taxonomy" id="943940"/>
    <lineage>
        <taxon>Bacteria</taxon>
        <taxon>Pseudomonadati</taxon>
        <taxon>Pseudomonadota</taxon>
        <taxon>Alphaproteobacteria</taxon>
        <taxon>Rhodobacterales</taxon>
        <taxon>Roseobacteraceae</taxon>
        <taxon>Sagittula</taxon>
    </lineage>
</organism>
<comment type="caution">
    <text evidence="7">The sequence shown here is derived from an EMBL/GenBank/DDBJ whole genome shotgun (WGS) entry which is preliminary data.</text>
</comment>
<dbReference type="InterPro" id="IPR029063">
    <property type="entry name" value="SAM-dependent_MTases_sf"/>
</dbReference>
<sequence>MSSERILHAIEQGGLVLPDGPVALFGAPADAPLDGLDPTQITVIQPDAVAFEAWKNRGIAVQTAPDGDYAAAIVTLPRARDLAEARIAQAAAHAPLLVIDGAKTDGIESIMKAVKQRASLDGQVSKAHGKCLWLKPGDALSDWARPAMTQNAHGDWVAPGVFSADAPDPASVALAAALPETFKGNMADLGAGWGWLSREVLRHEGVKSLHLVEADHAALDCARKNVTDPRAAFHWADATSWTPPAKLDVVVMNPPFHVGRKADPALGRAFIASAAGMLAPHGHLWMVANRHLPYENALGENFKEVSEVGGDNRFKLLHASRPSRPRR</sequence>
<dbReference type="EMBL" id="JACIEJ010000006">
    <property type="protein sequence ID" value="MBB3986432.1"/>
    <property type="molecule type" value="Genomic_DNA"/>
</dbReference>
<evidence type="ECO:0000256" key="5">
    <source>
        <dbReference type="ARBA" id="ARBA00022691"/>
    </source>
</evidence>
<reference evidence="7 8" key="1">
    <citation type="submission" date="2020-08" db="EMBL/GenBank/DDBJ databases">
        <title>Genomic Encyclopedia of Type Strains, Phase IV (KMG-IV): sequencing the most valuable type-strain genomes for metagenomic binning, comparative biology and taxonomic classification.</title>
        <authorList>
            <person name="Goeker M."/>
        </authorList>
    </citation>
    <scope>NUCLEOTIDE SEQUENCE [LARGE SCALE GENOMIC DNA]</scope>
    <source>
        <strain evidence="7 8">DSM 102235</strain>
    </source>
</reference>
<accession>A0A7W6GT33</accession>
<dbReference type="GO" id="GO:0003676">
    <property type="term" value="F:nucleic acid binding"/>
    <property type="evidence" value="ECO:0007669"/>
    <property type="project" value="InterPro"/>
</dbReference>
<evidence type="ECO:0000313" key="8">
    <source>
        <dbReference type="Proteomes" id="UP000541426"/>
    </source>
</evidence>
<name>A0A7W6GT33_9RHOB</name>
<gene>
    <name evidence="7" type="ORF">GGQ68_002771</name>
</gene>
<dbReference type="Proteomes" id="UP000541426">
    <property type="component" value="Unassembled WGS sequence"/>
</dbReference>
<dbReference type="InterPro" id="IPR046977">
    <property type="entry name" value="RsmC/RlmG"/>
</dbReference>
<evidence type="ECO:0000256" key="3">
    <source>
        <dbReference type="ARBA" id="ARBA00022603"/>
    </source>
</evidence>
<evidence type="ECO:0000256" key="4">
    <source>
        <dbReference type="ARBA" id="ARBA00022679"/>
    </source>
</evidence>
<keyword evidence="1" id="KW-0963">Cytoplasm</keyword>
<proteinExistence type="predicted"/>
<keyword evidence="4 7" id="KW-0808">Transferase</keyword>
<dbReference type="CDD" id="cd02440">
    <property type="entry name" value="AdoMet_MTases"/>
    <property type="match status" value="1"/>
</dbReference>
<evidence type="ECO:0000256" key="1">
    <source>
        <dbReference type="ARBA" id="ARBA00022490"/>
    </source>
</evidence>
<dbReference type="Gene3D" id="3.40.50.150">
    <property type="entry name" value="Vaccinia Virus protein VP39"/>
    <property type="match status" value="2"/>
</dbReference>
<dbReference type="Pfam" id="PF05175">
    <property type="entry name" value="MTS"/>
    <property type="match status" value="1"/>
</dbReference>
<dbReference type="RefSeq" id="WP_183966808.1">
    <property type="nucleotide sequence ID" value="NZ_BAABBZ010000002.1"/>
</dbReference>
<keyword evidence="3 7" id="KW-0489">Methyltransferase</keyword>
<feature type="domain" description="Methyltransferase small" evidence="6">
    <location>
        <begin position="158"/>
        <end position="317"/>
    </location>
</feature>
<keyword evidence="5" id="KW-0949">S-adenosyl-L-methionine</keyword>
<evidence type="ECO:0000313" key="7">
    <source>
        <dbReference type="EMBL" id="MBB3986432.1"/>
    </source>
</evidence>
<dbReference type="PROSITE" id="PS00092">
    <property type="entry name" value="N6_MTASE"/>
    <property type="match status" value="1"/>
</dbReference>
<dbReference type="PANTHER" id="PTHR47816">
    <property type="entry name" value="RIBOSOMAL RNA SMALL SUBUNIT METHYLTRANSFERASE C"/>
    <property type="match status" value="1"/>
</dbReference>